<reference evidence="6 7" key="1">
    <citation type="submission" date="2024-02" db="EMBL/GenBank/DDBJ databases">
        <authorList>
            <person name="Daric V."/>
            <person name="Darras S."/>
        </authorList>
    </citation>
    <scope>NUCLEOTIDE SEQUENCE [LARGE SCALE GENOMIC DNA]</scope>
</reference>
<feature type="signal peptide" evidence="3">
    <location>
        <begin position="1"/>
        <end position="23"/>
    </location>
</feature>
<comment type="caution">
    <text evidence="2">Lacks conserved residue(s) required for the propagation of feature annotation.</text>
</comment>
<proteinExistence type="predicted"/>
<dbReference type="EMBL" id="CAWYQH010000152">
    <property type="protein sequence ID" value="CAK8695563.1"/>
    <property type="molecule type" value="Genomic_DNA"/>
</dbReference>
<dbReference type="PROSITE" id="PS51448">
    <property type="entry name" value="P_TREFOIL_2"/>
    <property type="match status" value="1"/>
</dbReference>
<comment type="caution">
    <text evidence="6">The sequence shown here is derived from an EMBL/GenBank/DDBJ whole genome shotgun (WGS) entry which is preliminary data.</text>
</comment>
<evidence type="ECO:0000313" key="6">
    <source>
        <dbReference type="EMBL" id="CAK8695563.1"/>
    </source>
</evidence>
<feature type="chain" id="PRO_5045711357" evidence="3">
    <location>
        <begin position="24"/>
        <end position="686"/>
    </location>
</feature>
<evidence type="ECO:0000259" key="5">
    <source>
        <dbReference type="PROSITE" id="PS51448"/>
    </source>
</evidence>
<dbReference type="Pfam" id="PF00090">
    <property type="entry name" value="TSP_1"/>
    <property type="match status" value="2"/>
</dbReference>
<dbReference type="InterPro" id="IPR002035">
    <property type="entry name" value="VWF_A"/>
</dbReference>
<evidence type="ECO:0000313" key="7">
    <source>
        <dbReference type="Proteomes" id="UP001642483"/>
    </source>
</evidence>
<feature type="domain" description="VWFA" evidence="4">
    <location>
        <begin position="502"/>
        <end position="676"/>
    </location>
</feature>
<protein>
    <submittedName>
        <fullName evidence="6">Uncharacterized protein</fullName>
    </submittedName>
</protein>
<dbReference type="CDD" id="cd01450">
    <property type="entry name" value="vWFA_subfamily_ECM"/>
    <property type="match status" value="1"/>
</dbReference>
<dbReference type="SMART" id="SM00327">
    <property type="entry name" value="VWA"/>
    <property type="match status" value="1"/>
</dbReference>
<dbReference type="PROSITE" id="PS50092">
    <property type="entry name" value="TSP1"/>
    <property type="match status" value="3"/>
</dbReference>
<dbReference type="SUPFAM" id="SSF53300">
    <property type="entry name" value="vWA-like"/>
    <property type="match status" value="1"/>
</dbReference>
<feature type="domain" description="P-type" evidence="5">
    <location>
        <begin position="31"/>
        <end position="77"/>
    </location>
</feature>
<dbReference type="PRINTS" id="PR01705">
    <property type="entry name" value="TSP1REPEAT"/>
</dbReference>
<gene>
    <name evidence="6" type="ORF">CVLEPA_LOCUS28824</name>
</gene>
<keyword evidence="7" id="KW-1185">Reference proteome</keyword>
<dbReference type="PANTHER" id="PTHR24020">
    <property type="entry name" value="COLLAGEN ALPHA"/>
    <property type="match status" value="1"/>
</dbReference>
<dbReference type="InterPro" id="IPR036465">
    <property type="entry name" value="vWFA_dom_sf"/>
</dbReference>
<accession>A0ABP0GW61</accession>
<dbReference type="SUPFAM" id="SSF82895">
    <property type="entry name" value="TSP-1 type 1 repeat"/>
    <property type="match status" value="2"/>
</dbReference>
<dbReference type="InterPro" id="IPR000884">
    <property type="entry name" value="TSP1_rpt"/>
</dbReference>
<dbReference type="InterPro" id="IPR050525">
    <property type="entry name" value="ECM_Assembly_Org"/>
</dbReference>
<dbReference type="SUPFAM" id="SSF57492">
    <property type="entry name" value="Trefoil"/>
    <property type="match status" value="1"/>
</dbReference>
<evidence type="ECO:0000256" key="1">
    <source>
        <dbReference type="ARBA" id="ARBA00023157"/>
    </source>
</evidence>
<dbReference type="PRINTS" id="PR00453">
    <property type="entry name" value="VWFADOMAIN"/>
</dbReference>
<dbReference type="InterPro" id="IPR000519">
    <property type="entry name" value="P_trefoil_dom"/>
</dbReference>
<organism evidence="6 7">
    <name type="scientific">Clavelina lepadiformis</name>
    <name type="common">Light-bulb sea squirt</name>
    <name type="synonym">Ascidia lepadiformis</name>
    <dbReference type="NCBI Taxonomy" id="159417"/>
    <lineage>
        <taxon>Eukaryota</taxon>
        <taxon>Metazoa</taxon>
        <taxon>Chordata</taxon>
        <taxon>Tunicata</taxon>
        <taxon>Ascidiacea</taxon>
        <taxon>Aplousobranchia</taxon>
        <taxon>Clavelinidae</taxon>
        <taxon>Clavelina</taxon>
    </lineage>
</organism>
<dbReference type="Pfam" id="PF00092">
    <property type="entry name" value="VWA"/>
    <property type="match status" value="1"/>
</dbReference>
<keyword evidence="1" id="KW-1015">Disulfide bond</keyword>
<dbReference type="SMART" id="SM00209">
    <property type="entry name" value="TSP1"/>
    <property type="match status" value="6"/>
</dbReference>
<evidence type="ECO:0000256" key="2">
    <source>
        <dbReference type="PROSITE-ProRule" id="PRU00779"/>
    </source>
</evidence>
<dbReference type="InterPro" id="IPR036383">
    <property type="entry name" value="TSP1_rpt_sf"/>
</dbReference>
<dbReference type="Gene3D" id="3.40.50.410">
    <property type="entry name" value="von Willebrand factor, type A domain"/>
    <property type="match status" value="1"/>
</dbReference>
<sequence length="686" mass="74770">MTTITLLLARSLMFLLIISYGRGQFNPTPTKHCDIVWYKRKPCERGRNLKADLCAEQGCCYRADTRFFNVPACYESNAPKPIRGIPLPTTPSAGNPNASASRSQTYERLGPFRFLRVCGSTTPCGGRRTTEEQCRRFRCCWDDNYSRPIQHRCFSVRWHWLNFPDKNAKWSQWSTWGACAGVPCGTGVQTRTRTCSNYIKNRCRGPSTQQQQCMVPCPGAFWSAWVPAGPCVSPDPLCLAGKMRERRFCLGPNNQRIDSSNCPGGQGNTEQEAQCREHLCPSFTEYQFGPCSPSCGDAGFRTGVRTCTSLVLNLPVTCTQTVEQCTVNSCPKQPEWSNWSSWGSCIGMTCTSGVQTRTRMCNNMKYGSCQGDSSQQQDCTVTCPGANWSNWMPQGTCVSPEPACLVGTVRERRYCLNSNNQIVDSTYCQGGNANTERDAQCNEHLCPGFTNFIPGTCSATCGDGATRTLSRTCISNAPSLPAECLSRKEPCVLSPCPVMLFDIMLLVDSSNSVGSAQFNLAIEWLATLSRSVPVSNGVAQVGMIRYATVPRSQFLLGQHSTNDQVDNAIRSVQYTGGGGDVTAAVVKATTQDFAVPANRYPLARRIAILVHQGDILNVAPFLAAAVAAQNSGIEFFSISVQPQGNVLSLLSSVGFVLSSSSFEQLPLLTTPLVQAIFSSPSGGFAV</sequence>
<evidence type="ECO:0000259" key="4">
    <source>
        <dbReference type="PROSITE" id="PS50234"/>
    </source>
</evidence>
<evidence type="ECO:0000256" key="3">
    <source>
        <dbReference type="SAM" id="SignalP"/>
    </source>
</evidence>
<keyword evidence="3" id="KW-0732">Signal</keyword>
<name>A0ABP0GW61_CLALP</name>
<dbReference type="Proteomes" id="UP001642483">
    <property type="component" value="Unassembled WGS sequence"/>
</dbReference>
<dbReference type="PANTHER" id="PTHR24020:SF84">
    <property type="entry name" value="VWFA DOMAIN-CONTAINING PROTEIN"/>
    <property type="match status" value="1"/>
</dbReference>
<dbReference type="PROSITE" id="PS50234">
    <property type="entry name" value="VWFA"/>
    <property type="match status" value="1"/>
</dbReference>
<dbReference type="InterPro" id="IPR044913">
    <property type="entry name" value="P_trefoil_dom_sf"/>
</dbReference>
<dbReference type="Gene3D" id="2.20.100.10">
    <property type="entry name" value="Thrombospondin type-1 (TSP1) repeat"/>
    <property type="match status" value="2"/>
</dbReference>